<gene>
    <name evidence="2" type="ORF">OLEAN_C06300</name>
</gene>
<sequence length="165" mass="18424">MKRLILSITCICLLQACASYSPYHPASNRGYGYSETQLSDTQYRIDFKAREIERGKAVNYAMLRAAELTLEKGFDWFEVVDRESDKKPPRISSGVGFGIAQHQSIGSRSSFGMGFEFGDRDRSEADVLLEIIMGKGVRPDVKQVYSANTLAKNLRKALAMPTSDL</sequence>
<name>R4YK13_OLEAN</name>
<feature type="chain" id="PRO_5004374189" description="Lipoprotein" evidence="1">
    <location>
        <begin position="19"/>
        <end position="165"/>
    </location>
</feature>
<dbReference type="PROSITE" id="PS51257">
    <property type="entry name" value="PROKAR_LIPOPROTEIN"/>
    <property type="match status" value="1"/>
</dbReference>
<evidence type="ECO:0000256" key="1">
    <source>
        <dbReference type="SAM" id="SignalP"/>
    </source>
</evidence>
<reference evidence="2 3" key="1">
    <citation type="journal article" date="2013" name="Nat. Commun.">
        <title>Genome sequence and functional genomic analysis of the oil-degrading bacterium Oleispira antarctica.</title>
        <authorList>
            <person name="Kube M."/>
            <person name="Chernikova T.N."/>
            <person name="Al-Ramahi Y."/>
            <person name="Beloqui A."/>
            <person name="Lopez-Cortez N."/>
            <person name="Guazzaroni M.E."/>
            <person name="Heipieper H.J."/>
            <person name="Klages S."/>
            <person name="Kotsyurbenko O.R."/>
            <person name="Langer I."/>
            <person name="Nechitaylo T.Y."/>
            <person name="Lunsdorf H."/>
            <person name="Fernandez M."/>
            <person name="Juarez S."/>
            <person name="Ciordia S."/>
            <person name="Singer A."/>
            <person name="Kagan O."/>
            <person name="Egorova O."/>
            <person name="Petit P.A."/>
            <person name="Stogios P."/>
            <person name="Kim Y."/>
            <person name="Tchigvintsev A."/>
            <person name="Flick R."/>
            <person name="Denaro R."/>
            <person name="Genovese M."/>
            <person name="Albar J.P."/>
            <person name="Reva O.N."/>
            <person name="Martinez-Gomariz M."/>
            <person name="Tran H."/>
            <person name="Ferrer M."/>
            <person name="Savchenko A."/>
            <person name="Yakunin A.F."/>
            <person name="Yakimov M.M."/>
            <person name="Golyshina O.V."/>
            <person name="Reinhardt R."/>
            <person name="Golyshin P.N."/>
        </authorList>
    </citation>
    <scope>NUCLEOTIDE SEQUENCE [LARGE SCALE GENOMIC DNA]</scope>
</reference>
<feature type="signal peptide" evidence="1">
    <location>
        <begin position="1"/>
        <end position="18"/>
    </location>
</feature>
<evidence type="ECO:0000313" key="3">
    <source>
        <dbReference type="Proteomes" id="UP000032749"/>
    </source>
</evidence>
<proteinExistence type="predicted"/>
<accession>R4YK13</accession>
<keyword evidence="1" id="KW-0732">Signal</keyword>
<evidence type="ECO:0000313" key="2">
    <source>
        <dbReference type="EMBL" id="CCK74806.1"/>
    </source>
</evidence>
<dbReference type="NCBIfam" id="NF047637">
    <property type="entry name" value="lipo_CC0125"/>
    <property type="match status" value="1"/>
</dbReference>
<evidence type="ECO:0008006" key="4">
    <source>
        <dbReference type="Google" id="ProtNLM"/>
    </source>
</evidence>
<dbReference type="Proteomes" id="UP000032749">
    <property type="component" value="Chromosome"/>
</dbReference>
<dbReference type="AlphaFoldDB" id="R4YK13"/>
<dbReference type="OrthoDB" id="7172943at2"/>
<keyword evidence="3" id="KW-1185">Reference proteome</keyword>
<dbReference type="HOGENOM" id="CLU_126408_0_0_6"/>
<protein>
    <recommendedName>
        <fullName evidence="4">Lipoprotein</fullName>
    </recommendedName>
</protein>
<dbReference type="EMBL" id="FO203512">
    <property type="protein sequence ID" value="CCK74806.1"/>
    <property type="molecule type" value="Genomic_DNA"/>
</dbReference>
<dbReference type="KEGG" id="oai:OLEAN_C06300"/>
<dbReference type="STRING" id="698738.OLEAN_C06300"/>
<organism evidence="2 3">
    <name type="scientific">Oleispira antarctica RB-8</name>
    <dbReference type="NCBI Taxonomy" id="698738"/>
    <lineage>
        <taxon>Bacteria</taxon>
        <taxon>Pseudomonadati</taxon>
        <taxon>Pseudomonadota</taxon>
        <taxon>Gammaproteobacteria</taxon>
        <taxon>Oceanospirillales</taxon>
        <taxon>Oceanospirillaceae</taxon>
        <taxon>Oleispira</taxon>
    </lineage>
</organism>